<dbReference type="GO" id="GO:0005886">
    <property type="term" value="C:plasma membrane"/>
    <property type="evidence" value="ECO:0007669"/>
    <property type="project" value="UniProtKB-SubCell"/>
</dbReference>
<dbReference type="InterPro" id="IPR036259">
    <property type="entry name" value="MFS_trans_sf"/>
</dbReference>
<feature type="transmembrane region" description="Helical" evidence="8">
    <location>
        <begin position="79"/>
        <end position="102"/>
    </location>
</feature>
<feature type="domain" description="Major facilitator superfamily (MFS) profile" evidence="9">
    <location>
        <begin position="10"/>
        <end position="392"/>
    </location>
</feature>
<evidence type="ECO:0000256" key="5">
    <source>
        <dbReference type="ARBA" id="ARBA00022692"/>
    </source>
</evidence>
<feature type="transmembrane region" description="Helical" evidence="8">
    <location>
        <begin position="167"/>
        <end position="185"/>
    </location>
</feature>
<organism evidence="10 11">
    <name type="scientific">Staphylococcus saprophyticus</name>
    <dbReference type="NCBI Taxonomy" id="29385"/>
    <lineage>
        <taxon>Bacteria</taxon>
        <taxon>Bacillati</taxon>
        <taxon>Bacillota</taxon>
        <taxon>Bacilli</taxon>
        <taxon>Bacillales</taxon>
        <taxon>Staphylococcaceae</taxon>
        <taxon>Staphylococcus</taxon>
    </lineage>
</organism>
<gene>
    <name evidence="10" type="primary">bcr_1</name>
    <name evidence="10" type="ORF">NCTC7688_00626</name>
</gene>
<keyword evidence="5 8" id="KW-0812">Transmembrane</keyword>
<comment type="similarity">
    <text evidence="2 8">Belongs to the major facilitator superfamily. Bcr/CmlA family.</text>
</comment>
<feature type="transmembrane region" description="Helical" evidence="8">
    <location>
        <begin position="308"/>
        <end position="333"/>
    </location>
</feature>
<feature type="transmembrane region" description="Helical" evidence="8">
    <location>
        <begin position="48"/>
        <end position="67"/>
    </location>
</feature>
<evidence type="ECO:0000256" key="6">
    <source>
        <dbReference type="ARBA" id="ARBA00022989"/>
    </source>
</evidence>
<reference evidence="10 11" key="1">
    <citation type="submission" date="2018-06" db="EMBL/GenBank/DDBJ databases">
        <authorList>
            <consortium name="Pathogen Informatics"/>
            <person name="Doyle S."/>
        </authorList>
    </citation>
    <scope>NUCLEOTIDE SEQUENCE [LARGE SCALE GENOMIC DNA]</scope>
    <source>
        <strain evidence="10 11">NCTC7688</strain>
    </source>
</reference>
<dbReference type="AlphaFoldDB" id="A0A380HMF1"/>
<dbReference type="PANTHER" id="PTHR23502">
    <property type="entry name" value="MAJOR FACILITATOR SUPERFAMILY"/>
    <property type="match status" value="1"/>
</dbReference>
<keyword evidence="4 8" id="KW-1003">Cell membrane</keyword>
<name>A0A380HMF1_STASA</name>
<feature type="transmembrane region" description="Helical" evidence="8">
    <location>
        <begin position="9"/>
        <end position="28"/>
    </location>
</feature>
<comment type="subcellular location">
    <subcellularLocation>
        <location evidence="1 8">Cell membrane</location>
        <topology evidence="1 8">Multi-pass membrane protein</topology>
    </subcellularLocation>
</comment>
<dbReference type="PANTHER" id="PTHR23502:SF132">
    <property type="entry name" value="POLYAMINE TRANSPORTER 2-RELATED"/>
    <property type="match status" value="1"/>
</dbReference>
<feature type="transmembrane region" description="Helical" evidence="8">
    <location>
        <begin position="281"/>
        <end position="302"/>
    </location>
</feature>
<feature type="transmembrane region" description="Helical" evidence="8">
    <location>
        <begin position="108"/>
        <end position="125"/>
    </location>
</feature>
<dbReference type="NCBIfam" id="TIGR00710">
    <property type="entry name" value="efflux_Bcr_CflA"/>
    <property type="match status" value="1"/>
</dbReference>
<dbReference type="Proteomes" id="UP000254707">
    <property type="component" value="Unassembled WGS sequence"/>
</dbReference>
<dbReference type="CDD" id="cd17320">
    <property type="entry name" value="MFS_MdfA_MDR_like"/>
    <property type="match status" value="1"/>
</dbReference>
<dbReference type="FunFam" id="1.20.1720.10:FF:000005">
    <property type="entry name" value="Bcr/CflA family efflux transporter"/>
    <property type="match status" value="1"/>
</dbReference>
<feature type="transmembrane region" description="Helical" evidence="8">
    <location>
        <begin position="137"/>
        <end position="161"/>
    </location>
</feature>
<keyword evidence="6 8" id="KW-1133">Transmembrane helix</keyword>
<sequence length="401" mass="43473">MDKTSNPRLPIMVIIMLGIMTTFGPLTIDMYVPSLPNVQNAFDTTASQVQLTLSFAMIGLAVGQFIFGPLSDAYGRKKVALIIISLYVIASLIAVFTTSLSILLTLRFIQGLTGGGVIVIAKASIGDQHKGKALAKGLASLLVVNGIISIIAPLIGGYALTIANWKAIFLILTIISFAILLFAFFKMEETRSTHLSKLNFSAIFKNFGSLLKKPAFIIPMLLQGLTYVMLFSFSSAAPFITQKIYDMTPQQFSILFAINGIGLIIVSQLTATLVEYINRYLLLILLTLIQIAGVILICFTLIFHLPLWVLVIAFFLNVCPVTGIGPLSFTLAMESRTGGSGNASSLLGLFQFILGGIMSPLVGLKGEYSVMPYIIILIITTIFIVLLEISLKSFTFKNSSN</sequence>
<dbReference type="SUPFAM" id="SSF103473">
    <property type="entry name" value="MFS general substrate transporter"/>
    <property type="match status" value="1"/>
</dbReference>
<dbReference type="GO" id="GO:0042910">
    <property type="term" value="F:xenobiotic transmembrane transporter activity"/>
    <property type="evidence" value="ECO:0007669"/>
    <property type="project" value="InterPro"/>
</dbReference>
<evidence type="ECO:0000256" key="1">
    <source>
        <dbReference type="ARBA" id="ARBA00004651"/>
    </source>
</evidence>
<dbReference type="InterPro" id="IPR020846">
    <property type="entry name" value="MFS_dom"/>
</dbReference>
<feature type="transmembrane region" description="Helical" evidence="8">
    <location>
        <begin position="252"/>
        <end position="274"/>
    </location>
</feature>
<accession>A0A380HMF1</accession>
<keyword evidence="7 8" id="KW-0472">Membrane</keyword>
<keyword evidence="3 8" id="KW-0813">Transport</keyword>
<dbReference type="InterPro" id="IPR004812">
    <property type="entry name" value="Efflux_drug-R_Bcr/CmlA"/>
</dbReference>
<dbReference type="RefSeq" id="WP_069821564.1">
    <property type="nucleotide sequence ID" value="NZ_CP031196.1"/>
</dbReference>
<feature type="transmembrane region" description="Helical" evidence="8">
    <location>
        <begin position="370"/>
        <end position="391"/>
    </location>
</feature>
<evidence type="ECO:0000256" key="4">
    <source>
        <dbReference type="ARBA" id="ARBA00022475"/>
    </source>
</evidence>
<dbReference type="Gene3D" id="1.20.1720.10">
    <property type="entry name" value="Multidrug resistance protein D"/>
    <property type="match status" value="1"/>
</dbReference>
<evidence type="ECO:0000256" key="7">
    <source>
        <dbReference type="ARBA" id="ARBA00023136"/>
    </source>
</evidence>
<dbReference type="Pfam" id="PF07690">
    <property type="entry name" value="MFS_1"/>
    <property type="match status" value="1"/>
</dbReference>
<feature type="transmembrane region" description="Helical" evidence="8">
    <location>
        <begin position="345"/>
        <end position="364"/>
    </location>
</feature>
<evidence type="ECO:0000259" key="9">
    <source>
        <dbReference type="PROSITE" id="PS50850"/>
    </source>
</evidence>
<dbReference type="PROSITE" id="PS50850">
    <property type="entry name" value="MFS"/>
    <property type="match status" value="1"/>
</dbReference>
<evidence type="ECO:0000256" key="3">
    <source>
        <dbReference type="ARBA" id="ARBA00022448"/>
    </source>
</evidence>
<dbReference type="EMBL" id="UHED01000001">
    <property type="protein sequence ID" value="SUM82130.1"/>
    <property type="molecule type" value="Genomic_DNA"/>
</dbReference>
<evidence type="ECO:0000313" key="11">
    <source>
        <dbReference type="Proteomes" id="UP000254707"/>
    </source>
</evidence>
<evidence type="ECO:0000313" key="10">
    <source>
        <dbReference type="EMBL" id="SUM82130.1"/>
    </source>
</evidence>
<dbReference type="GO" id="GO:1990961">
    <property type="term" value="P:xenobiotic detoxification by transmembrane export across the plasma membrane"/>
    <property type="evidence" value="ECO:0007669"/>
    <property type="project" value="InterPro"/>
</dbReference>
<evidence type="ECO:0000256" key="8">
    <source>
        <dbReference type="RuleBase" id="RU365088"/>
    </source>
</evidence>
<evidence type="ECO:0000256" key="2">
    <source>
        <dbReference type="ARBA" id="ARBA00006236"/>
    </source>
</evidence>
<dbReference type="InterPro" id="IPR011701">
    <property type="entry name" value="MFS"/>
</dbReference>
<protein>
    <recommendedName>
        <fullName evidence="8">Bcr/CflA family efflux transporter</fullName>
    </recommendedName>
</protein>
<feature type="transmembrane region" description="Helical" evidence="8">
    <location>
        <begin position="215"/>
        <end position="240"/>
    </location>
</feature>
<proteinExistence type="inferred from homology"/>